<accession>A0A914D4P1</accession>
<dbReference type="AlphaFoldDB" id="A0A914D4P1"/>
<dbReference type="Proteomes" id="UP000887540">
    <property type="component" value="Unplaced"/>
</dbReference>
<keyword evidence="1" id="KW-0479">Metal-binding</keyword>
<organism evidence="5 6">
    <name type="scientific">Acrobeloides nanus</name>
    <dbReference type="NCBI Taxonomy" id="290746"/>
    <lineage>
        <taxon>Eukaryota</taxon>
        <taxon>Metazoa</taxon>
        <taxon>Ecdysozoa</taxon>
        <taxon>Nematoda</taxon>
        <taxon>Chromadorea</taxon>
        <taxon>Rhabditida</taxon>
        <taxon>Tylenchina</taxon>
        <taxon>Cephalobomorpha</taxon>
        <taxon>Cephaloboidea</taxon>
        <taxon>Cephalobidae</taxon>
        <taxon>Acrobeloides</taxon>
    </lineage>
</organism>
<evidence type="ECO:0000313" key="6">
    <source>
        <dbReference type="WBParaSite" id="ACRNAN_scaffold18892.g15020.t1"/>
    </source>
</evidence>
<feature type="domain" description="Reverse transcriptase" evidence="4">
    <location>
        <begin position="535"/>
        <end position="809"/>
    </location>
</feature>
<dbReference type="InterPro" id="IPR005135">
    <property type="entry name" value="Endo/exonuclease/phosphatase"/>
</dbReference>
<dbReference type="InterPro" id="IPR000477">
    <property type="entry name" value="RT_dom"/>
</dbReference>
<dbReference type="PANTHER" id="PTHR47510:SF3">
    <property type="entry name" value="ENDO_EXONUCLEASE_PHOSPHATASE DOMAIN-CONTAINING PROTEIN"/>
    <property type="match status" value="1"/>
</dbReference>
<dbReference type="Gene3D" id="3.60.10.10">
    <property type="entry name" value="Endonuclease/exonuclease/phosphatase"/>
    <property type="match status" value="1"/>
</dbReference>
<dbReference type="GO" id="GO:0006281">
    <property type="term" value="P:DNA repair"/>
    <property type="evidence" value="ECO:0007669"/>
    <property type="project" value="InterPro"/>
</dbReference>
<dbReference type="Pfam" id="PF00078">
    <property type="entry name" value="RVT_1"/>
    <property type="match status" value="1"/>
</dbReference>
<dbReference type="GO" id="GO:0008270">
    <property type="term" value="F:zinc ion binding"/>
    <property type="evidence" value="ECO:0007669"/>
    <property type="project" value="UniProtKB-KW"/>
</dbReference>
<dbReference type="PROSITE" id="PS50878">
    <property type="entry name" value="RT_POL"/>
    <property type="match status" value="1"/>
</dbReference>
<keyword evidence="2" id="KW-0863">Zinc-finger</keyword>
<keyword evidence="3" id="KW-0862">Zinc</keyword>
<protein>
    <submittedName>
        <fullName evidence="6">Reverse transcriptase domain-containing protein</fullName>
    </submittedName>
</protein>
<dbReference type="Pfam" id="PF03372">
    <property type="entry name" value="Exo_endo_phos"/>
    <property type="match status" value="1"/>
</dbReference>
<dbReference type="InterPro" id="IPR011011">
    <property type="entry name" value="Znf_FYVE_PHD"/>
</dbReference>
<evidence type="ECO:0000256" key="2">
    <source>
        <dbReference type="ARBA" id="ARBA00022771"/>
    </source>
</evidence>
<keyword evidence="5" id="KW-1185">Reference proteome</keyword>
<dbReference type="GO" id="GO:0003677">
    <property type="term" value="F:DNA binding"/>
    <property type="evidence" value="ECO:0007669"/>
    <property type="project" value="InterPro"/>
</dbReference>
<dbReference type="SUPFAM" id="SSF56672">
    <property type="entry name" value="DNA/RNA polymerases"/>
    <property type="match status" value="1"/>
</dbReference>
<reference evidence="6" key="1">
    <citation type="submission" date="2022-11" db="UniProtKB">
        <authorList>
            <consortium name="WormBaseParasite"/>
        </authorList>
    </citation>
    <scope>IDENTIFICATION</scope>
</reference>
<sequence>METWNCPICTEPCLEDFGQPSVGLINARNVCQKIKKDATSLLQCLSCSNRTHPKCAEILESEFSQVHAKKRVYNCSTCELYAAHLTMPLLKMVDYFEPPRERPPNAAIRTRLYEKEVESLKPIRTRKLTISCANVNSLCSKLDELRVICSVEDPDVFLLQETKRHENISDEELQIPGYNLFRLDRTANGGGVAIYAKQELKPCHQKLIQVVSIYRAPSKTQAHFSPFYDYLGDFLATTDSDSVPMIIGGDINLDWLSKESDDLKNLLENYKLSQVVKEKIHKERLIDHLYVSENTQSGPTEYKPPVENHHHRLNLTLNLQKPRLKEDAIEMLNYRRANWKSIKEALTKTHLCQTVAQAETVDEAWAFWHSKVTEITNQYIPKKKLRLKRKTQWITPEVKRMSKAKDLAYQAMRRNETPENVAAFKRIRRNLKKLNLKKKTDYIHRTITDANNPAEFWINIKSLTGKNIRAAIPDLQDDGKEAKSNEEKAEVLAKSFKKISEMPNRSAAGKDGLTMTMLKNLKEELAASIAMLVNRSILEGTFPCGWKDALVVPIPKARNSSNPGDYRPISLLPIVSKIAEKHLYYSLYSTIEKGLSDNQFGFRRLRSTTEALLYFEHLVMSGFQESKKGKNVATKVAAVFFDIKKAFDTVPHADLLEKLTELRLPKNWFALLHSYLKSRTFTVRVGNAESSKEEVTSGVPQGSVLGPFLFLYYVDQIFSTKLSRNAKLVMYADDLAYVKPIPTEEDAKEMQEDMETLHANYCYIKLELNAKKTKCMLLSAASITEDLKLSINGEPIEQVDCFRYLGIDL</sequence>
<dbReference type="InterPro" id="IPR020847">
    <property type="entry name" value="AP_endonuclease_F1_BS"/>
</dbReference>
<dbReference type="PROSITE" id="PS01359">
    <property type="entry name" value="ZF_PHD_1"/>
    <property type="match status" value="1"/>
</dbReference>
<dbReference type="InterPro" id="IPR019786">
    <property type="entry name" value="Zinc_finger_PHD-type_CS"/>
</dbReference>
<proteinExistence type="predicted"/>
<evidence type="ECO:0000313" key="5">
    <source>
        <dbReference type="Proteomes" id="UP000887540"/>
    </source>
</evidence>
<dbReference type="PROSITE" id="PS00726">
    <property type="entry name" value="AP_NUCLEASE_F1_1"/>
    <property type="match status" value="1"/>
</dbReference>
<dbReference type="CDD" id="cd15489">
    <property type="entry name" value="PHD_SF"/>
    <property type="match status" value="1"/>
</dbReference>
<dbReference type="InterPro" id="IPR036691">
    <property type="entry name" value="Endo/exonu/phosph_ase_sf"/>
</dbReference>
<evidence type="ECO:0000259" key="4">
    <source>
        <dbReference type="PROSITE" id="PS50878"/>
    </source>
</evidence>
<dbReference type="CDD" id="cd01650">
    <property type="entry name" value="RT_nLTR_like"/>
    <property type="match status" value="1"/>
</dbReference>
<dbReference type="WBParaSite" id="ACRNAN_scaffold18892.g15020.t1">
    <property type="protein sequence ID" value="ACRNAN_scaffold18892.g15020.t1"/>
    <property type="gene ID" value="ACRNAN_scaffold18892.g15020"/>
</dbReference>
<name>A0A914D4P1_9BILA</name>
<evidence type="ECO:0000256" key="1">
    <source>
        <dbReference type="ARBA" id="ARBA00022723"/>
    </source>
</evidence>
<dbReference type="PANTHER" id="PTHR47510">
    <property type="entry name" value="REVERSE TRANSCRIPTASE DOMAIN-CONTAINING PROTEIN"/>
    <property type="match status" value="1"/>
</dbReference>
<dbReference type="SUPFAM" id="SSF57903">
    <property type="entry name" value="FYVE/PHD zinc finger"/>
    <property type="match status" value="1"/>
</dbReference>
<dbReference type="InterPro" id="IPR043502">
    <property type="entry name" value="DNA/RNA_pol_sf"/>
</dbReference>
<evidence type="ECO:0000256" key="3">
    <source>
        <dbReference type="ARBA" id="ARBA00022833"/>
    </source>
</evidence>
<dbReference type="SUPFAM" id="SSF56219">
    <property type="entry name" value="DNase I-like"/>
    <property type="match status" value="1"/>
</dbReference>
<dbReference type="GO" id="GO:0004519">
    <property type="term" value="F:endonuclease activity"/>
    <property type="evidence" value="ECO:0007669"/>
    <property type="project" value="InterPro"/>
</dbReference>